<dbReference type="AlphaFoldDB" id="A0AAV2SIC0"/>
<proteinExistence type="predicted"/>
<evidence type="ECO:0000313" key="2">
    <source>
        <dbReference type="EMBL" id="CAL4195378.1"/>
    </source>
</evidence>
<protein>
    <submittedName>
        <fullName evidence="2">Uncharacterized protein</fullName>
    </submittedName>
</protein>
<sequence>MSLLISLVVSMYMHCAVELPDSIRRKLQDEVFFSKCVDFIFDSPCDTAHAFSNVHKGGFVCKFGKQIAVKNQKGENLGNMSFFALNSNPSSRNDPNRVNENNVALDFDKRKTKYDDSYDDTHSIYHINIHWGETMHTGERPYICSHEDLVEVNFTGVVAKASGSNEKYPPNYAFQGSFWHSNKPFTLPCFLWFEFPVPIRVVKYSFTSRPDDGKLAVKDGPSKYSFWGSNHTDCSQETSRVVLQEDNSGTPFSSDNKTKTKHIPRSNFYRCYGFTVTDVPGRDHKGQYIT</sequence>
<reference evidence="2 3" key="1">
    <citation type="submission" date="2024-05" db="EMBL/GenBank/DDBJ databases">
        <authorList>
            <person name="Wallberg A."/>
        </authorList>
    </citation>
    <scope>NUCLEOTIDE SEQUENCE [LARGE SCALE GENOMIC DNA]</scope>
</reference>
<keyword evidence="3" id="KW-1185">Reference proteome</keyword>
<accession>A0AAV2SIC0</accession>
<evidence type="ECO:0000256" key="1">
    <source>
        <dbReference type="SAM" id="SignalP"/>
    </source>
</evidence>
<dbReference type="EMBL" id="CAXKWB010071688">
    <property type="protein sequence ID" value="CAL4195378.1"/>
    <property type="molecule type" value="Genomic_DNA"/>
</dbReference>
<dbReference type="Proteomes" id="UP001497623">
    <property type="component" value="Unassembled WGS sequence"/>
</dbReference>
<name>A0AAV2SIC0_MEGNR</name>
<gene>
    <name evidence="2" type="ORF">MNOR_LOCUS37043</name>
</gene>
<feature type="chain" id="PRO_5043584650" evidence="1">
    <location>
        <begin position="19"/>
        <end position="290"/>
    </location>
</feature>
<organism evidence="2 3">
    <name type="scientific">Meganyctiphanes norvegica</name>
    <name type="common">Northern krill</name>
    <name type="synonym">Thysanopoda norvegica</name>
    <dbReference type="NCBI Taxonomy" id="48144"/>
    <lineage>
        <taxon>Eukaryota</taxon>
        <taxon>Metazoa</taxon>
        <taxon>Ecdysozoa</taxon>
        <taxon>Arthropoda</taxon>
        <taxon>Crustacea</taxon>
        <taxon>Multicrustacea</taxon>
        <taxon>Malacostraca</taxon>
        <taxon>Eumalacostraca</taxon>
        <taxon>Eucarida</taxon>
        <taxon>Euphausiacea</taxon>
        <taxon>Euphausiidae</taxon>
        <taxon>Meganyctiphanes</taxon>
    </lineage>
</organism>
<evidence type="ECO:0000313" key="3">
    <source>
        <dbReference type="Proteomes" id="UP001497623"/>
    </source>
</evidence>
<comment type="caution">
    <text evidence="2">The sequence shown here is derived from an EMBL/GenBank/DDBJ whole genome shotgun (WGS) entry which is preliminary data.</text>
</comment>
<feature type="signal peptide" evidence="1">
    <location>
        <begin position="1"/>
        <end position="18"/>
    </location>
</feature>
<keyword evidence="1" id="KW-0732">Signal</keyword>
<feature type="non-terminal residue" evidence="2">
    <location>
        <position position="290"/>
    </location>
</feature>